<sequence>MQHDQEDKDFIALLSGELQESIEQQINLAAERGNEQISWEEFGGNHQ</sequence>
<protein>
    <submittedName>
        <fullName evidence="1">Uncharacterized protein</fullName>
    </submittedName>
</protein>
<dbReference type="InterPro" id="IPR020293">
    <property type="entry name" value="Arf"/>
</dbReference>
<proteinExistence type="predicted"/>
<dbReference type="KEGG" id="clap:NCTC11466_03537"/>
<dbReference type="RefSeq" id="WP_164716895.1">
    <property type="nucleotide sequence ID" value="NZ_LR134201.1"/>
</dbReference>
<dbReference type="EMBL" id="LR134201">
    <property type="protein sequence ID" value="VEC00249.1"/>
    <property type="molecule type" value="Genomic_DNA"/>
</dbReference>
<organism evidence="1 2">
    <name type="scientific">Cedecea lapagei</name>
    <dbReference type="NCBI Taxonomy" id="158823"/>
    <lineage>
        <taxon>Bacteria</taxon>
        <taxon>Pseudomonadati</taxon>
        <taxon>Pseudomonadota</taxon>
        <taxon>Gammaproteobacteria</taxon>
        <taxon>Enterobacterales</taxon>
        <taxon>Enterobacteriaceae</taxon>
        <taxon>Cedecea</taxon>
    </lineage>
</organism>
<evidence type="ECO:0000313" key="1">
    <source>
        <dbReference type="EMBL" id="VEC00249.1"/>
    </source>
</evidence>
<reference evidence="1 2" key="1">
    <citation type="submission" date="2018-12" db="EMBL/GenBank/DDBJ databases">
        <authorList>
            <consortium name="Pathogen Informatics"/>
        </authorList>
    </citation>
    <scope>NUCLEOTIDE SEQUENCE [LARGE SCALE GENOMIC DNA]</scope>
    <source>
        <strain evidence="1 2">NCTC11466</strain>
    </source>
</reference>
<gene>
    <name evidence="1" type="ORF">NCTC11466_03537</name>
</gene>
<name>A0A3S4IQ95_9ENTR</name>
<keyword evidence="2" id="KW-1185">Reference proteome</keyword>
<dbReference type="Pfam" id="PF17585">
    <property type="entry name" value="Phage_Arf"/>
    <property type="match status" value="1"/>
</dbReference>
<accession>A0A3S4IQ95</accession>
<dbReference type="AlphaFoldDB" id="A0A3S4IQ95"/>
<evidence type="ECO:0000313" key="2">
    <source>
        <dbReference type="Proteomes" id="UP000274122"/>
    </source>
</evidence>
<dbReference type="Proteomes" id="UP000274122">
    <property type="component" value="Chromosome"/>
</dbReference>